<dbReference type="PROSITE" id="PS50931">
    <property type="entry name" value="HTH_LYSR"/>
    <property type="match status" value="1"/>
</dbReference>
<dbReference type="PRINTS" id="PR00039">
    <property type="entry name" value="HTHLYSR"/>
</dbReference>
<dbReference type="AlphaFoldDB" id="A0A7W4PLM2"/>
<dbReference type="GO" id="GO:0003700">
    <property type="term" value="F:DNA-binding transcription factor activity"/>
    <property type="evidence" value="ECO:0007669"/>
    <property type="project" value="InterPro"/>
</dbReference>
<keyword evidence="3" id="KW-0238">DNA-binding</keyword>
<evidence type="ECO:0000313" key="7">
    <source>
        <dbReference type="Proteomes" id="UP000578030"/>
    </source>
</evidence>
<evidence type="ECO:0000256" key="2">
    <source>
        <dbReference type="ARBA" id="ARBA00023015"/>
    </source>
</evidence>
<dbReference type="SUPFAM" id="SSF46785">
    <property type="entry name" value="Winged helix' DNA-binding domain"/>
    <property type="match status" value="1"/>
</dbReference>
<evidence type="ECO:0000256" key="3">
    <source>
        <dbReference type="ARBA" id="ARBA00023125"/>
    </source>
</evidence>
<keyword evidence="4" id="KW-0804">Transcription</keyword>
<keyword evidence="2" id="KW-0805">Transcription regulation</keyword>
<dbReference type="SUPFAM" id="SSF53850">
    <property type="entry name" value="Periplasmic binding protein-like II"/>
    <property type="match status" value="1"/>
</dbReference>
<accession>A0A7W4PLM2</accession>
<gene>
    <name evidence="6" type="ORF">HLH28_13940</name>
</gene>
<reference evidence="6 7" key="1">
    <citation type="submission" date="2020-04" db="EMBL/GenBank/DDBJ databases">
        <title>Description of novel Gluconacetobacter.</title>
        <authorList>
            <person name="Sombolestani A."/>
        </authorList>
    </citation>
    <scope>NUCLEOTIDE SEQUENCE [LARGE SCALE GENOMIC DNA]</scope>
    <source>
        <strain evidence="6 7">LMG 27802</strain>
    </source>
</reference>
<dbReference type="PANTHER" id="PTHR30126:SF98">
    <property type="entry name" value="HTH-TYPE TRANSCRIPTIONAL ACTIVATOR BAUR"/>
    <property type="match status" value="1"/>
</dbReference>
<evidence type="ECO:0000313" key="6">
    <source>
        <dbReference type="EMBL" id="MBB2202657.1"/>
    </source>
</evidence>
<dbReference type="InterPro" id="IPR000847">
    <property type="entry name" value="LysR_HTH_N"/>
</dbReference>
<dbReference type="InterPro" id="IPR005119">
    <property type="entry name" value="LysR_subst-bd"/>
</dbReference>
<dbReference type="PANTHER" id="PTHR30126">
    <property type="entry name" value="HTH-TYPE TRANSCRIPTIONAL REGULATOR"/>
    <property type="match status" value="1"/>
</dbReference>
<dbReference type="GO" id="GO:0000976">
    <property type="term" value="F:transcription cis-regulatory region binding"/>
    <property type="evidence" value="ECO:0007669"/>
    <property type="project" value="TreeGrafter"/>
</dbReference>
<keyword evidence="7" id="KW-1185">Reference proteome</keyword>
<dbReference type="Pfam" id="PF00126">
    <property type="entry name" value="HTH_1"/>
    <property type="match status" value="1"/>
</dbReference>
<evidence type="ECO:0000256" key="1">
    <source>
        <dbReference type="ARBA" id="ARBA00009437"/>
    </source>
</evidence>
<protein>
    <submittedName>
        <fullName evidence="6">LysR family transcriptional regulator</fullName>
    </submittedName>
</protein>
<dbReference type="EMBL" id="JABEQM010000012">
    <property type="protein sequence ID" value="MBB2202657.1"/>
    <property type="molecule type" value="Genomic_DNA"/>
</dbReference>
<feature type="domain" description="HTH lysR-type" evidence="5">
    <location>
        <begin position="1"/>
        <end position="58"/>
    </location>
</feature>
<name>A0A7W4PLM2_9PROT</name>
<evidence type="ECO:0000259" key="5">
    <source>
        <dbReference type="PROSITE" id="PS50931"/>
    </source>
</evidence>
<dbReference type="Pfam" id="PF03466">
    <property type="entry name" value="LysR_substrate"/>
    <property type="match status" value="1"/>
</dbReference>
<dbReference type="InterPro" id="IPR036390">
    <property type="entry name" value="WH_DNA-bd_sf"/>
</dbReference>
<dbReference type="Gene3D" id="1.10.10.10">
    <property type="entry name" value="Winged helix-like DNA-binding domain superfamily/Winged helix DNA-binding domain"/>
    <property type="match status" value="1"/>
</dbReference>
<dbReference type="Gene3D" id="3.40.190.10">
    <property type="entry name" value="Periplasmic binding protein-like II"/>
    <property type="match status" value="2"/>
</dbReference>
<organism evidence="6 7">
    <name type="scientific">Gluconacetobacter tumulisoli</name>
    <dbReference type="NCBI Taxonomy" id="1286189"/>
    <lineage>
        <taxon>Bacteria</taxon>
        <taxon>Pseudomonadati</taxon>
        <taxon>Pseudomonadota</taxon>
        <taxon>Alphaproteobacteria</taxon>
        <taxon>Acetobacterales</taxon>
        <taxon>Acetobacteraceae</taxon>
        <taxon>Gluconacetobacter</taxon>
    </lineage>
</organism>
<dbReference type="Proteomes" id="UP000578030">
    <property type="component" value="Unassembled WGS sequence"/>
</dbReference>
<evidence type="ECO:0000256" key="4">
    <source>
        <dbReference type="ARBA" id="ARBA00023163"/>
    </source>
</evidence>
<comment type="caution">
    <text evidence="6">The sequence shown here is derived from an EMBL/GenBank/DDBJ whole genome shotgun (WGS) entry which is preliminary data.</text>
</comment>
<proteinExistence type="inferred from homology"/>
<dbReference type="RefSeq" id="WP_182960234.1">
    <property type="nucleotide sequence ID" value="NZ_JABEQM010000012.1"/>
</dbReference>
<sequence>MDFRRLRHFETLYRLKSFRLAADELSLTHSALSKSLRKLEEELDLTLFDRTTRSVVPTRAADQLAGQIVRMIHEADLLTREARMLRGASMGALVVGAEPVSMDTLVPRALATLAAGLHGSAHEGVRPTVQVGDERGLVDRLLLRTIDLVVLGGLDFSAIPFEDSITIQRLASEPSVILTRRDHPLIAGAAPPMAYIDYPWVLPAFPGNNFLRVPEPYRSEMVRRGFPTIILESFGACLDLVRRSDVVMGAPLSFGLAAQEAGGIDMVTFPFIAETGYAILRLRNRSLSPAAHAFAEALAQAARSAASHARVAEFRGRQRGTTLYTP</sequence>
<comment type="similarity">
    <text evidence="1">Belongs to the LysR transcriptional regulatory family.</text>
</comment>
<dbReference type="InterPro" id="IPR036388">
    <property type="entry name" value="WH-like_DNA-bd_sf"/>
</dbReference>